<dbReference type="Gene3D" id="1.25.70.10">
    <property type="entry name" value="Transcription termination factor 3, mitochondrial"/>
    <property type="match status" value="2"/>
</dbReference>
<dbReference type="AlphaFoldDB" id="A0A8T3B427"/>
<dbReference type="EMBL" id="JAGYWB010000011">
    <property type="protein sequence ID" value="KAI0503842.1"/>
    <property type="molecule type" value="Genomic_DNA"/>
</dbReference>
<dbReference type="Proteomes" id="UP000829196">
    <property type="component" value="Unassembled WGS sequence"/>
</dbReference>
<dbReference type="FunFam" id="1.25.70.10:FF:000019">
    <property type="entry name" value="mTERF family protein"/>
    <property type="match status" value="1"/>
</dbReference>
<keyword evidence="3" id="KW-0809">Transit peptide</keyword>
<evidence type="ECO:0000256" key="2">
    <source>
        <dbReference type="ARBA" id="ARBA00022472"/>
    </source>
</evidence>
<accession>A0A8T3B427</accession>
<dbReference type="PANTHER" id="PTHR13068">
    <property type="entry name" value="CGI-12 PROTEIN-RELATED"/>
    <property type="match status" value="1"/>
</dbReference>
<dbReference type="GO" id="GO:0003676">
    <property type="term" value="F:nucleic acid binding"/>
    <property type="evidence" value="ECO:0007669"/>
    <property type="project" value="InterPro"/>
</dbReference>
<reference evidence="4" key="1">
    <citation type="journal article" date="2022" name="Front. Genet.">
        <title>Chromosome-Scale Assembly of the Dendrobium nobile Genome Provides Insights Into the Molecular Mechanism of the Biosynthesis of the Medicinal Active Ingredient of Dendrobium.</title>
        <authorList>
            <person name="Xu Q."/>
            <person name="Niu S.-C."/>
            <person name="Li K.-L."/>
            <person name="Zheng P.-J."/>
            <person name="Zhang X.-J."/>
            <person name="Jia Y."/>
            <person name="Liu Y."/>
            <person name="Niu Y.-X."/>
            <person name="Yu L.-H."/>
            <person name="Chen D.-F."/>
            <person name="Zhang G.-Q."/>
        </authorList>
    </citation>
    <scope>NUCLEOTIDE SEQUENCE</scope>
    <source>
        <tissue evidence="4">Leaf</tissue>
    </source>
</reference>
<proteinExistence type="inferred from homology"/>
<evidence type="ECO:0000313" key="5">
    <source>
        <dbReference type="Proteomes" id="UP000829196"/>
    </source>
</evidence>
<comment type="similarity">
    <text evidence="1">Belongs to the mTERF family.</text>
</comment>
<comment type="caution">
    <text evidence="4">The sequence shown here is derived from an EMBL/GenBank/DDBJ whole genome shotgun (WGS) entry which is preliminary data.</text>
</comment>
<gene>
    <name evidence="4" type="ORF">KFK09_014785</name>
</gene>
<protein>
    <submittedName>
        <fullName evidence="4">Uncharacterized protein</fullName>
    </submittedName>
</protein>
<name>A0A8T3B427_DENNO</name>
<keyword evidence="2" id="KW-0806">Transcription termination</keyword>
<organism evidence="4 5">
    <name type="scientific">Dendrobium nobile</name>
    <name type="common">Orchid</name>
    <dbReference type="NCBI Taxonomy" id="94219"/>
    <lineage>
        <taxon>Eukaryota</taxon>
        <taxon>Viridiplantae</taxon>
        <taxon>Streptophyta</taxon>
        <taxon>Embryophyta</taxon>
        <taxon>Tracheophyta</taxon>
        <taxon>Spermatophyta</taxon>
        <taxon>Magnoliopsida</taxon>
        <taxon>Liliopsida</taxon>
        <taxon>Asparagales</taxon>
        <taxon>Orchidaceae</taxon>
        <taxon>Epidendroideae</taxon>
        <taxon>Malaxideae</taxon>
        <taxon>Dendrobiinae</taxon>
        <taxon>Dendrobium</taxon>
    </lineage>
</organism>
<keyword evidence="5" id="KW-1185">Reference proteome</keyword>
<dbReference type="InterPro" id="IPR038538">
    <property type="entry name" value="MTERF_sf"/>
</dbReference>
<keyword evidence="2" id="KW-0805">Transcription regulation</keyword>
<evidence type="ECO:0000256" key="1">
    <source>
        <dbReference type="ARBA" id="ARBA00007692"/>
    </source>
</evidence>
<sequence>MMIHKKKLANSCSLKWISRVCPENDTYSSKIQTCCQSHAPGTKRHLGYQRALHALKPFFANRVSHISLNDRVFLAKDPHLNGLRGFGSGITPEDRQILHPSNRNFAKAQAVLLDYLHSTRGIYFTDAEHISKNCPIFVWRILEKVEDEEEIGRALVRYLRYHPINEFEPFFESIGLKPSEYIPLLPRELMFLSDVEELLNNYRDLCNYGIARNKIGKMYKEAKDIFMYGPGLLKSKLQSYEQLGLRKYTVIKLVASTPVLLLGDLNKEFVLLLKNLEEIGLPRDWIGGTVSEKNTCFWGKMLMLLKIFKDMGFDEKKLGTLISKHPSFLLDGSGEAVFSVTCLLLKMGVSRKEIFFMFSEFPHLQVGCFARNLRRAFEFLVEIEMDFEDIKELICHHKDTLGLVLMKKPTSIMSSLSSGKKRLCKIITDDPHQMQKYAMGLKVPPLPSDDSILKSIIEKKKFLSHLGFVENSKEMKRALEVFRGKGDELQERFDFFVRSGLNPSDVLDMLKRAPHILNQKIEVLDEKLNFIINNLGYPLSSLVRFPQCMSYTTERVKRRHLMYDWLKERGKATTALALGSLIACSDKMFIKRFVSLHPDGPKVWENFKKSIIFK</sequence>
<dbReference type="InterPro" id="IPR003690">
    <property type="entry name" value="MTERF"/>
</dbReference>
<dbReference type="PANTHER" id="PTHR13068:SF38">
    <property type="entry name" value="TRANSCRIPTION TERMINATION FACTOR FAMILY PROTEIN"/>
    <property type="match status" value="1"/>
</dbReference>
<evidence type="ECO:0000256" key="3">
    <source>
        <dbReference type="ARBA" id="ARBA00022946"/>
    </source>
</evidence>
<evidence type="ECO:0000313" key="4">
    <source>
        <dbReference type="EMBL" id="KAI0503842.1"/>
    </source>
</evidence>
<dbReference type="GO" id="GO:0006353">
    <property type="term" value="P:DNA-templated transcription termination"/>
    <property type="evidence" value="ECO:0007669"/>
    <property type="project" value="UniProtKB-KW"/>
</dbReference>
<keyword evidence="2" id="KW-0804">Transcription</keyword>
<dbReference type="OrthoDB" id="764594at2759"/>
<dbReference type="SMART" id="SM00733">
    <property type="entry name" value="Mterf"/>
    <property type="match status" value="7"/>
</dbReference>
<dbReference type="Pfam" id="PF02536">
    <property type="entry name" value="mTERF"/>
    <property type="match status" value="1"/>
</dbReference>